<dbReference type="GO" id="GO:0006357">
    <property type="term" value="P:regulation of transcription by RNA polymerase II"/>
    <property type="evidence" value="ECO:0007669"/>
    <property type="project" value="TreeGrafter"/>
</dbReference>
<comment type="subunit">
    <text evidence="2">Homotrimer.</text>
</comment>
<dbReference type="InterPro" id="IPR036390">
    <property type="entry name" value="WH_DNA-bd_sf"/>
</dbReference>
<dbReference type="Gene3D" id="1.10.10.10">
    <property type="entry name" value="Winged helix-like DNA-binding domain superfamily/Winged helix DNA-binding domain"/>
    <property type="match status" value="1"/>
</dbReference>
<organism evidence="12">
    <name type="scientific">Sedum alfredii</name>
    <dbReference type="NCBI Taxonomy" id="439688"/>
    <lineage>
        <taxon>Eukaryota</taxon>
        <taxon>Viridiplantae</taxon>
        <taxon>Streptophyta</taxon>
        <taxon>Embryophyta</taxon>
        <taxon>Tracheophyta</taxon>
        <taxon>Spermatophyta</taxon>
        <taxon>Magnoliopsida</taxon>
        <taxon>eudicotyledons</taxon>
        <taxon>Gunneridae</taxon>
        <taxon>Pentapetalae</taxon>
        <taxon>Saxifragales</taxon>
        <taxon>Crassulaceae</taxon>
        <taxon>Sedum</taxon>
    </lineage>
</organism>
<dbReference type="SUPFAM" id="SSF46785">
    <property type="entry name" value="Winged helix' DNA-binding domain"/>
    <property type="match status" value="1"/>
</dbReference>
<evidence type="ECO:0000256" key="8">
    <source>
        <dbReference type="ARBA" id="ARBA00023242"/>
    </source>
</evidence>
<evidence type="ECO:0000259" key="11">
    <source>
        <dbReference type="SMART" id="SM00415"/>
    </source>
</evidence>
<comment type="similarity">
    <text evidence="9">Belongs to the HSF family.</text>
</comment>
<name>A0A650AVF7_9MAGN</name>
<evidence type="ECO:0000256" key="3">
    <source>
        <dbReference type="ARBA" id="ARBA00022553"/>
    </source>
</evidence>
<dbReference type="AlphaFoldDB" id="A0A650AVF7"/>
<reference evidence="12" key="1">
    <citation type="journal article" date="2019" name="Environ. Sci. Technol.">
        <title>cDNA Library for Mining Functional Genes in Sedum alfredii Hance Related to Cadmium Tolerance and Characterization of the Roles of a Novel SaCTP2 Gene in Enhancing Cadmium Hyperaccumulation.</title>
        <authorList>
            <person name="Liu M."/>
            <person name="He X."/>
            <person name="Feng T."/>
            <person name="Zhuo R."/>
            <person name="Qiu W."/>
            <person name="Han X."/>
            <person name="Qiao G."/>
            <person name="Zhang D."/>
        </authorList>
    </citation>
    <scope>NUCLEOTIDE SEQUENCE</scope>
</reference>
<evidence type="ECO:0000256" key="10">
    <source>
        <dbReference type="SAM" id="MobiDB-lite"/>
    </source>
</evidence>
<keyword evidence="3" id="KW-0597">Phosphoprotein</keyword>
<dbReference type="PANTHER" id="PTHR10015:SF325">
    <property type="entry name" value="HEAT STRESS TRANSCRIPTION FACTOR A-8"/>
    <property type="match status" value="1"/>
</dbReference>
<dbReference type="EMBL" id="MK044856">
    <property type="protein sequence ID" value="QGP73755.1"/>
    <property type="molecule type" value="mRNA"/>
</dbReference>
<evidence type="ECO:0000313" key="12">
    <source>
        <dbReference type="EMBL" id="QGP73755.1"/>
    </source>
</evidence>
<evidence type="ECO:0000256" key="9">
    <source>
        <dbReference type="RuleBase" id="RU004020"/>
    </source>
</evidence>
<evidence type="ECO:0000256" key="2">
    <source>
        <dbReference type="ARBA" id="ARBA00011233"/>
    </source>
</evidence>
<dbReference type="InterPro" id="IPR000232">
    <property type="entry name" value="HSF_DNA-bd"/>
</dbReference>
<evidence type="ECO:0000256" key="7">
    <source>
        <dbReference type="ARBA" id="ARBA00023163"/>
    </source>
</evidence>
<comment type="subcellular location">
    <subcellularLocation>
        <location evidence="1">Nucleus</location>
    </subcellularLocation>
</comment>
<gene>
    <name evidence="12" type="primary">HSF</name>
</gene>
<keyword evidence="4" id="KW-0805">Transcription regulation</keyword>
<feature type="region of interest" description="Disordered" evidence="10">
    <location>
        <begin position="362"/>
        <end position="388"/>
    </location>
</feature>
<dbReference type="SMART" id="SM00415">
    <property type="entry name" value="HSF"/>
    <property type="match status" value="1"/>
</dbReference>
<feature type="domain" description="HSF-type DNA-binding" evidence="11">
    <location>
        <begin position="11"/>
        <end position="105"/>
    </location>
</feature>
<dbReference type="GO" id="GO:0000978">
    <property type="term" value="F:RNA polymerase II cis-regulatory region sequence-specific DNA binding"/>
    <property type="evidence" value="ECO:0007669"/>
    <property type="project" value="TreeGrafter"/>
</dbReference>
<protein>
    <submittedName>
        <fullName evidence="12">Heat stress transcription factor A-8</fullName>
    </submittedName>
</protein>
<dbReference type="PRINTS" id="PR00056">
    <property type="entry name" value="HSFDOMAIN"/>
</dbReference>
<evidence type="ECO:0000256" key="4">
    <source>
        <dbReference type="ARBA" id="ARBA00023015"/>
    </source>
</evidence>
<accession>A0A650AVF7</accession>
<evidence type="ECO:0000256" key="1">
    <source>
        <dbReference type="ARBA" id="ARBA00004123"/>
    </source>
</evidence>
<keyword evidence="8" id="KW-0539">Nucleus</keyword>
<dbReference type="FunFam" id="1.10.10.10:FF:000037">
    <property type="entry name" value="Heat stress transcription factor B-4"/>
    <property type="match status" value="1"/>
</dbReference>
<dbReference type="GO" id="GO:0003700">
    <property type="term" value="F:DNA-binding transcription factor activity"/>
    <property type="evidence" value="ECO:0007669"/>
    <property type="project" value="InterPro"/>
</dbReference>
<dbReference type="InterPro" id="IPR036388">
    <property type="entry name" value="WH-like_DNA-bd_sf"/>
</dbReference>
<sequence>MVKHRTSGDGVVAPFLTKCYEMVDDEDNKRIVSWSDSRSNSFVINDQTQFALRLLPKYWKHNNFSSFMRQLNIYGFKKIEADRWEFANDGFVKGEKHLLSTIARRKNIQATTDHKKAEEPAIRAENDSRIHNVAENIELCNEVRDLQMDKNVLMQELIKLRQHQETADNKLLLLRERLQGMEKNQQQMLSFLVMAVQNPGYFVKLLQPRGEHNFNWVAKNANILERVMEVSEAPTVACDEKMLATSDGTVVRYQQLAYQEDAYSPPSPPETTDIAEGMDEFFMNSDLMRTLMDENEPMVDDHSSFVLPDLHDDAILDHFIFSSPVVDNTWYANHESPRTRFIKTQQMELALEKSMVEQMDTITSRENRNPRHCSTAPESESPSDIDSLEKSQDLVHLTERMKDLVSNKCEEDTSLKYINA</sequence>
<dbReference type="GO" id="GO:0034605">
    <property type="term" value="P:cellular response to heat"/>
    <property type="evidence" value="ECO:0007669"/>
    <property type="project" value="TreeGrafter"/>
</dbReference>
<dbReference type="GO" id="GO:0005634">
    <property type="term" value="C:nucleus"/>
    <property type="evidence" value="ECO:0007669"/>
    <property type="project" value="UniProtKB-SubCell"/>
</dbReference>
<keyword evidence="6" id="KW-0238">DNA-binding</keyword>
<dbReference type="Pfam" id="PF00447">
    <property type="entry name" value="HSF_DNA-bind"/>
    <property type="match status" value="1"/>
</dbReference>
<evidence type="ECO:0000256" key="5">
    <source>
        <dbReference type="ARBA" id="ARBA00023016"/>
    </source>
</evidence>
<dbReference type="PANTHER" id="PTHR10015">
    <property type="entry name" value="HEAT SHOCK TRANSCRIPTION FACTOR"/>
    <property type="match status" value="1"/>
</dbReference>
<keyword evidence="7" id="KW-0804">Transcription</keyword>
<evidence type="ECO:0000256" key="6">
    <source>
        <dbReference type="ARBA" id="ARBA00023125"/>
    </source>
</evidence>
<keyword evidence="5" id="KW-0346">Stress response</keyword>
<proteinExistence type="evidence at transcript level"/>